<keyword evidence="3" id="KW-1185">Reference proteome</keyword>
<dbReference type="RefSeq" id="WP_131524761.1">
    <property type="nucleotide sequence ID" value="NZ_AP022567.1"/>
</dbReference>
<proteinExistence type="predicted"/>
<dbReference type="EMBL" id="AP022567">
    <property type="protein sequence ID" value="BBX35984.1"/>
    <property type="molecule type" value="Genomic_DNA"/>
</dbReference>
<evidence type="ECO:0008006" key="4">
    <source>
        <dbReference type="Google" id="ProtNLM"/>
    </source>
</evidence>
<name>A0ABM7HZD8_MYCME</name>
<protein>
    <recommendedName>
        <fullName evidence="4">DNA-binding protein</fullName>
    </recommendedName>
</protein>
<evidence type="ECO:0000313" key="3">
    <source>
        <dbReference type="Proteomes" id="UP000465622"/>
    </source>
</evidence>
<evidence type="ECO:0000313" key="1">
    <source>
        <dbReference type="EMBL" id="BBX35984.1"/>
    </source>
</evidence>
<dbReference type="EMBL" id="AP022567">
    <property type="protein sequence ID" value="BBX38519.1"/>
    <property type="molecule type" value="Genomic_DNA"/>
</dbReference>
<gene>
    <name evidence="1" type="ORF">MMAGJ_52660</name>
    <name evidence="2" type="ORF">MMAGJ_78010</name>
</gene>
<sequence length="82" mass="8453">MTAPTKTGGKLPSMDAALEAVKTSPAISLAELAVLTGVSLATAQRHAAAGDLPSPLRVVRMGQRWIVPSVHVRELLGLEVAA</sequence>
<organism evidence="1 3">
    <name type="scientific">Mycolicibacterium mageritense</name>
    <name type="common">Mycobacterium mageritense</name>
    <dbReference type="NCBI Taxonomy" id="53462"/>
    <lineage>
        <taxon>Bacteria</taxon>
        <taxon>Bacillati</taxon>
        <taxon>Actinomycetota</taxon>
        <taxon>Actinomycetes</taxon>
        <taxon>Mycobacteriales</taxon>
        <taxon>Mycobacteriaceae</taxon>
        <taxon>Mycolicibacterium</taxon>
    </lineage>
</organism>
<accession>A0ABM7HZD8</accession>
<dbReference type="Proteomes" id="UP000465622">
    <property type="component" value="Chromosome"/>
</dbReference>
<reference evidence="1" key="2">
    <citation type="submission" date="2020-02" db="EMBL/GenBank/DDBJ databases">
        <authorList>
            <person name="Matsumoto Y."/>
            <person name="Motooka D."/>
            <person name="Nakamura S."/>
        </authorList>
    </citation>
    <scope>NUCLEOTIDE SEQUENCE</scope>
    <source>
        <strain evidence="1">JCM 12375</strain>
    </source>
</reference>
<evidence type="ECO:0000313" key="2">
    <source>
        <dbReference type="EMBL" id="BBX38519.1"/>
    </source>
</evidence>
<reference evidence="1 3" key="1">
    <citation type="journal article" date="2019" name="Emerg. Microbes Infect.">
        <title>Comprehensive subspecies identification of 175 nontuberculous mycobacteria species based on 7547 genomic profiles.</title>
        <authorList>
            <person name="Matsumoto Y."/>
            <person name="Kinjo T."/>
            <person name="Motooka D."/>
            <person name="Nabeya D."/>
            <person name="Jung N."/>
            <person name="Uechi K."/>
            <person name="Horii T."/>
            <person name="Iida T."/>
            <person name="Fujita J."/>
            <person name="Nakamura S."/>
        </authorList>
    </citation>
    <scope>NUCLEOTIDE SEQUENCE [LARGE SCALE GENOMIC DNA]</scope>
    <source>
        <strain evidence="1 3">JCM 12375</strain>
    </source>
</reference>